<dbReference type="RefSeq" id="WP_012500423.1">
    <property type="nucleotide sequence ID" value="NC_011026.1"/>
</dbReference>
<feature type="domain" description="CusB-like beta-barrel" evidence="3">
    <location>
        <begin position="208"/>
        <end position="278"/>
    </location>
</feature>
<keyword evidence="2" id="KW-0472">Membrane</keyword>
<dbReference type="STRING" id="517418.Ctha_1882"/>
<dbReference type="GO" id="GO:0015562">
    <property type="term" value="F:efflux transmembrane transporter activity"/>
    <property type="evidence" value="ECO:0007669"/>
    <property type="project" value="TreeGrafter"/>
</dbReference>
<dbReference type="Pfam" id="PF25954">
    <property type="entry name" value="Beta-barrel_RND_2"/>
    <property type="match status" value="1"/>
</dbReference>
<dbReference type="Proteomes" id="UP000001208">
    <property type="component" value="Chromosome"/>
</dbReference>
<organism evidence="4 5">
    <name type="scientific">Chloroherpeton thalassium (strain ATCC 35110 / GB-78)</name>
    <dbReference type="NCBI Taxonomy" id="517418"/>
    <lineage>
        <taxon>Bacteria</taxon>
        <taxon>Pseudomonadati</taxon>
        <taxon>Chlorobiota</taxon>
        <taxon>Chlorobiia</taxon>
        <taxon>Chlorobiales</taxon>
        <taxon>Chloroherpetonaceae</taxon>
        <taxon>Chloroherpeton</taxon>
    </lineage>
</organism>
<dbReference type="KEGG" id="cts:Ctha_1882"/>
<evidence type="ECO:0000313" key="5">
    <source>
        <dbReference type="Proteomes" id="UP000001208"/>
    </source>
</evidence>
<name>B3QU90_CHLT3</name>
<proteinExistence type="inferred from homology"/>
<dbReference type="InterPro" id="IPR006143">
    <property type="entry name" value="RND_pump_MFP"/>
</dbReference>
<feature type="transmembrane region" description="Helical" evidence="2">
    <location>
        <begin position="7"/>
        <end position="28"/>
    </location>
</feature>
<reference evidence="4 5" key="1">
    <citation type="submission" date="2008-06" db="EMBL/GenBank/DDBJ databases">
        <title>Complete sequence of Chloroherpeton thalassium ATCC 35110.</title>
        <authorList>
            <consortium name="US DOE Joint Genome Institute"/>
            <person name="Lucas S."/>
            <person name="Copeland A."/>
            <person name="Lapidus A."/>
            <person name="Glavina del Rio T."/>
            <person name="Dalin E."/>
            <person name="Tice H."/>
            <person name="Bruce D."/>
            <person name="Goodwin L."/>
            <person name="Pitluck S."/>
            <person name="Schmutz J."/>
            <person name="Larimer F."/>
            <person name="Land M."/>
            <person name="Hauser L."/>
            <person name="Kyrpides N."/>
            <person name="Mikhailova N."/>
            <person name="Liu Z."/>
            <person name="Li T."/>
            <person name="Zhao F."/>
            <person name="Overmann J."/>
            <person name="Bryant D.A."/>
            <person name="Richardson P."/>
        </authorList>
    </citation>
    <scope>NUCLEOTIDE SEQUENCE [LARGE SCALE GENOMIC DNA]</scope>
    <source>
        <strain evidence="5">ATCC 35110 / GB-78</strain>
    </source>
</reference>
<keyword evidence="2" id="KW-0812">Transmembrane</keyword>
<protein>
    <submittedName>
        <fullName evidence="4">Efflux transporter, RND family, MFP subunit</fullName>
    </submittedName>
</protein>
<dbReference type="AlphaFoldDB" id="B3QU90"/>
<dbReference type="HOGENOM" id="CLU_018816_1_2_10"/>
<dbReference type="Gene3D" id="2.40.30.170">
    <property type="match status" value="1"/>
</dbReference>
<evidence type="ECO:0000259" key="3">
    <source>
        <dbReference type="Pfam" id="PF25954"/>
    </source>
</evidence>
<dbReference type="Gene3D" id="1.10.287.470">
    <property type="entry name" value="Helix hairpin bin"/>
    <property type="match status" value="1"/>
</dbReference>
<dbReference type="eggNOG" id="COG0845">
    <property type="taxonomic scope" value="Bacteria"/>
</dbReference>
<keyword evidence="5" id="KW-1185">Reference proteome</keyword>
<dbReference type="OrthoDB" id="9784685at2"/>
<accession>B3QU90</accession>
<gene>
    <name evidence="4" type="ordered locus">Ctha_1882</name>
</gene>
<dbReference type="EMBL" id="CP001100">
    <property type="protein sequence ID" value="ACF14339.1"/>
    <property type="molecule type" value="Genomic_DNA"/>
</dbReference>
<dbReference type="Gene3D" id="2.40.50.100">
    <property type="match status" value="1"/>
</dbReference>
<sequence length="361" mass="39918">MQTAKKIVPKLTIGVGILFFLSIGYILLRGNIVKVEVEKVDEGELIQAIYATGFIDADGIANLRSEVAGTVSFVGAKEGEAVQRGQTILAFKERDFQLALEITEAQLSEQQILLADRKRNLERTKNLFRAGAVSEQQFDDTKKQFDQAKEILLQRELAIKRAKEDLAKTKMVAPLNGILTYQNAKLGDYIVLNSLVATIVDTSTYNVALEVDELDVPRLQLGQEAIVALDAIPDDRFKARVVRTVPQTDLVTKTSKVYLKLTQNVPSIQVGMTATANIIYNVKPNTILVKKAATLMEKKERFVWKISENKLVKQPIQTGAGDLKSIEVLAGLNKGDLIVTNPKETFKEGMETEIVETAATE</sequence>
<evidence type="ECO:0000313" key="4">
    <source>
        <dbReference type="EMBL" id="ACF14339.1"/>
    </source>
</evidence>
<dbReference type="InterPro" id="IPR058792">
    <property type="entry name" value="Beta-barrel_RND_2"/>
</dbReference>
<dbReference type="GO" id="GO:1990281">
    <property type="term" value="C:efflux pump complex"/>
    <property type="evidence" value="ECO:0007669"/>
    <property type="project" value="TreeGrafter"/>
</dbReference>
<dbReference type="Gene3D" id="2.40.420.20">
    <property type="match status" value="1"/>
</dbReference>
<keyword evidence="2" id="KW-1133">Transmembrane helix</keyword>
<dbReference type="PANTHER" id="PTHR30469">
    <property type="entry name" value="MULTIDRUG RESISTANCE PROTEIN MDTA"/>
    <property type="match status" value="1"/>
</dbReference>
<dbReference type="NCBIfam" id="TIGR01730">
    <property type="entry name" value="RND_mfp"/>
    <property type="match status" value="1"/>
</dbReference>
<evidence type="ECO:0000256" key="1">
    <source>
        <dbReference type="ARBA" id="ARBA00009477"/>
    </source>
</evidence>
<dbReference type="SUPFAM" id="SSF111369">
    <property type="entry name" value="HlyD-like secretion proteins"/>
    <property type="match status" value="1"/>
</dbReference>
<evidence type="ECO:0000256" key="2">
    <source>
        <dbReference type="SAM" id="Phobius"/>
    </source>
</evidence>
<comment type="similarity">
    <text evidence="1">Belongs to the membrane fusion protein (MFP) (TC 8.A.1) family.</text>
</comment>